<evidence type="ECO:0000313" key="1">
    <source>
        <dbReference type="EMBL" id="GGL47402.1"/>
    </source>
</evidence>
<sequence>MVDNQDFSVAERVGVLVDSPSGHISPSFYLLLFGVSINHSHYMRRSAAWGFKSGSS</sequence>
<keyword evidence="2" id="KW-1185">Reference proteome</keyword>
<protein>
    <submittedName>
        <fullName evidence="1">Uncharacterized protein</fullName>
    </submittedName>
</protein>
<comment type="caution">
    <text evidence="1">The sequence shown here is derived from an EMBL/GenBank/DDBJ whole genome shotgun (WGS) entry which is preliminary data.</text>
</comment>
<organism evidence="1 2">
    <name type="scientific">Nocardia jinanensis</name>
    <dbReference type="NCBI Taxonomy" id="382504"/>
    <lineage>
        <taxon>Bacteria</taxon>
        <taxon>Bacillati</taxon>
        <taxon>Actinomycetota</taxon>
        <taxon>Actinomycetes</taxon>
        <taxon>Mycobacteriales</taxon>
        <taxon>Nocardiaceae</taxon>
        <taxon>Nocardia</taxon>
    </lineage>
</organism>
<dbReference type="Proteomes" id="UP000638263">
    <property type="component" value="Unassembled WGS sequence"/>
</dbReference>
<reference evidence="1" key="2">
    <citation type="submission" date="2020-09" db="EMBL/GenBank/DDBJ databases">
        <authorList>
            <person name="Sun Q."/>
            <person name="Zhou Y."/>
        </authorList>
    </citation>
    <scope>NUCLEOTIDE SEQUENCE</scope>
    <source>
        <strain evidence="1">CGMCC 4.3508</strain>
    </source>
</reference>
<dbReference type="EMBL" id="BMMH01000054">
    <property type="protein sequence ID" value="GGL47402.1"/>
    <property type="molecule type" value="Genomic_DNA"/>
</dbReference>
<proteinExistence type="predicted"/>
<gene>
    <name evidence="1" type="ORF">GCM10011588_72870</name>
</gene>
<reference evidence="1" key="1">
    <citation type="journal article" date="2014" name="Int. J. Syst. Evol. Microbiol.">
        <title>Complete genome sequence of Corynebacterium casei LMG S-19264T (=DSM 44701T), isolated from a smear-ripened cheese.</title>
        <authorList>
            <consortium name="US DOE Joint Genome Institute (JGI-PGF)"/>
            <person name="Walter F."/>
            <person name="Albersmeier A."/>
            <person name="Kalinowski J."/>
            <person name="Ruckert C."/>
        </authorList>
    </citation>
    <scope>NUCLEOTIDE SEQUENCE</scope>
    <source>
        <strain evidence="1">CGMCC 4.3508</strain>
    </source>
</reference>
<name>A0A917RZX8_9NOCA</name>
<evidence type="ECO:0000313" key="2">
    <source>
        <dbReference type="Proteomes" id="UP000638263"/>
    </source>
</evidence>
<dbReference type="AlphaFoldDB" id="A0A917RZX8"/>
<accession>A0A917RZX8</accession>